<comment type="catalytic activity">
    <reaction evidence="9">
        <text>9-hexadecanoyloxy-octadecanoate + H2O = 9-hydroxy-octadecanoate + hexadecanoate + H(+)</text>
        <dbReference type="Rhea" id="RHEA:52052"/>
        <dbReference type="ChEBI" id="CHEBI:7896"/>
        <dbReference type="ChEBI" id="CHEBI:15377"/>
        <dbReference type="ChEBI" id="CHEBI:15378"/>
        <dbReference type="ChEBI" id="CHEBI:83670"/>
        <dbReference type="ChEBI" id="CHEBI:136286"/>
    </reaction>
    <physiologicalReaction direction="left-to-right" evidence="9">
        <dbReference type="Rhea" id="RHEA:52053"/>
    </physiologicalReaction>
</comment>
<comment type="catalytic activity">
    <reaction evidence="15">
        <text>13-(9Z-hexadecenoyloxy)-octadecanoate + H2O = 13-hydroxy-octadecanoate + (9Z)-hexadecenoate + H(+)</text>
        <dbReference type="Rhea" id="RHEA:52076"/>
        <dbReference type="ChEBI" id="CHEBI:15377"/>
        <dbReference type="ChEBI" id="CHEBI:15378"/>
        <dbReference type="ChEBI" id="CHEBI:32372"/>
        <dbReference type="ChEBI" id="CHEBI:136304"/>
        <dbReference type="ChEBI" id="CHEBI:136315"/>
    </reaction>
    <physiologicalReaction direction="left-to-right" evidence="15">
        <dbReference type="Rhea" id="RHEA:52077"/>
    </physiologicalReaction>
</comment>
<comment type="catalytic activity">
    <reaction evidence="1">
        <text>9-(9Z-hexadecenoyloxy)-octadecanoate + H2O = (9Z)-hexadecenoate + 9-hydroxy-octadecanoate + H(+)</text>
        <dbReference type="Rhea" id="RHEA:52068"/>
        <dbReference type="ChEBI" id="CHEBI:15377"/>
        <dbReference type="ChEBI" id="CHEBI:15378"/>
        <dbReference type="ChEBI" id="CHEBI:32372"/>
        <dbReference type="ChEBI" id="CHEBI:136286"/>
        <dbReference type="ChEBI" id="CHEBI:136309"/>
    </reaction>
    <physiologicalReaction direction="left-to-right" evidence="1">
        <dbReference type="Rhea" id="RHEA:52069"/>
    </physiologicalReaction>
</comment>
<evidence type="ECO:0000313" key="18">
    <source>
        <dbReference type="Ensembl" id="ENSMLEP00000012265.1"/>
    </source>
</evidence>
<evidence type="ECO:0000256" key="15">
    <source>
        <dbReference type="ARBA" id="ARBA00049322"/>
    </source>
</evidence>
<comment type="catalytic activity">
    <reaction evidence="16">
        <text>12-(9Z-hexadecenoyloxy)-octadecanoate + H2O = 12-hydroxyoctadecanoate + (9Z)-hexadecenoate + H(+)</text>
        <dbReference type="Rhea" id="RHEA:52072"/>
        <dbReference type="ChEBI" id="CHEBI:15377"/>
        <dbReference type="ChEBI" id="CHEBI:15378"/>
        <dbReference type="ChEBI" id="CHEBI:32372"/>
        <dbReference type="ChEBI" id="CHEBI:84201"/>
        <dbReference type="ChEBI" id="CHEBI:136312"/>
    </reaction>
    <physiologicalReaction direction="left-to-right" evidence="16">
        <dbReference type="Rhea" id="RHEA:52073"/>
    </physiologicalReaction>
</comment>
<comment type="catalytic activity">
    <reaction evidence="12">
        <text>9-(9Z-octadecenoyloxy)-octadecanoate + H2O = 9-hydroxy-octadecanoate + (9Z)-octadecenoate + H(+)</text>
        <dbReference type="Rhea" id="RHEA:52048"/>
        <dbReference type="ChEBI" id="CHEBI:15377"/>
        <dbReference type="ChEBI" id="CHEBI:15378"/>
        <dbReference type="ChEBI" id="CHEBI:30823"/>
        <dbReference type="ChEBI" id="CHEBI:136282"/>
        <dbReference type="ChEBI" id="CHEBI:136286"/>
    </reaction>
    <physiologicalReaction direction="left-to-right" evidence="12">
        <dbReference type="Rhea" id="RHEA:52049"/>
    </physiologicalReaction>
</comment>
<comment type="catalytic activity">
    <reaction evidence="10">
        <text>12-octadecanoyloxy-octadecanoate + H2O = 12-hydroxyoctadecanoate + octadecanoate + H(+)</text>
        <dbReference type="Rhea" id="RHEA:52080"/>
        <dbReference type="ChEBI" id="CHEBI:15377"/>
        <dbReference type="ChEBI" id="CHEBI:15378"/>
        <dbReference type="ChEBI" id="CHEBI:25629"/>
        <dbReference type="ChEBI" id="CHEBI:84201"/>
        <dbReference type="ChEBI" id="CHEBI:136330"/>
    </reaction>
    <physiologicalReaction direction="left-to-right" evidence="10">
        <dbReference type="Rhea" id="RHEA:52081"/>
    </physiologicalReaction>
</comment>
<dbReference type="InterPro" id="IPR006838">
    <property type="entry name" value="ADTRP_AIG1"/>
</dbReference>
<evidence type="ECO:0000256" key="2">
    <source>
        <dbReference type="ARBA" id="ARBA00004127"/>
    </source>
</evidence>
<protein>
    <submittedName>
        <fullName evidence="18">Androgen dependent TFPI regulating protein</fullName>
    </submittedName>
</protein>
<evidence type="ECO:0000256" key="1">
    <source>
        <dbReference type="ARBA" id="ARBA00000923"/>
    </source>
</evidence>
<comment type="catalytic activity">
    <reaction evidence="14">
        <text>13-(9Z-octadecenoyloxy)-octadecanoate + H2O = 13-hydroxy-octadecanoate + (9Z)-octadecenoate + H(+)</text>
        <dbReference type="Rhea" id="RHEA:52064"/>
        <dbReference type="ChEBI" id="CHEBI:15377"/>
        <dbReference type="ChEBI" id="CHEBI:15378"/>
        <dbReference type="ChEBI" id="CHEBI:30823"/>
        <dbReference type="ChEBI" id="CHEBI:136303"/>
        <dbReference type="ChEBI" id="CHEBI:136304"/>
    </reaction>
    <physiologicalReaction direction="left-to-right" evidence="14">
        <dbReference type="Rhea" id="RHEA:52065"/>
    </physiologicalReaction>
</comment>
<keyword evidence="19" id="KW-1185">Reference proteome</keyword>
<comment type="catalytic activity">
    <reaction evidence="8">
        <text>13-octadecanoyloxy-octadecanoate + H2O = 13-hydroxy-octadecanoate + octadecanoate + H(+)</text>
        <dbReference type="Rhea" id="RHEA:52084"/>
        <dbReference type="ChEBI" id="CHEBI:15377"/>
        <dbReference type="ChEBI" id="CHEBI:15378"/>
        <dbReference type="ChEBI" id="CHEBI:25629"/>
        <dbReference type="ChEBI" id="CHEBI:136304"/>
        <dbReference type="ChEBI" id="CHEBI:136335"/>
    </reaction>
    <physiologicalReaction direction="left-to-right" evidence="8">
        <dbReference type="Rhea" id="RHEA:52085"/>
    </physiologicalReaction>
</comment>
<evidence type="ECO:0000256" key="6">
    <source>
        <dbReference type="ARBA" id="ARBA00023136"/>
    </source>
</evidence>
<evidence type="ECO:0000256" key="16">
    <source>
        <dbReference type="ARBA" id="ARBA00049428"/>
    </source>
</evidence>
<feature type="transmembrane region" description="Helical" evidence="17">
    <location>
        <begin position="85"/>
        <end position="105"/>
    </location>
</feature>
<name>A0A2K5Y9N0_MANLE</name>
<comment type="catalytic activity">
    <reaction evidence="13">
        <text>9-octadecanoyloxy-octadecanoate + H2O = 9-hydroxy-octadecanoate + octadecanoate + H(+)</text>
        <dbReference type="Rhea" id="RHEA:52096"/>
        <dbReference type="ChEBI" id="CHEBI:15377"/>
        <dbReference type="ChEBI" id="CHEBI:15378"/>
        <dbReference type="ChEBI" id="CHEBI:25629"/>
        <dbReference type="ChEBI" id="CHEBI:136286"/>
        <dbReference type="ChEBI" id="CHEBI:136373"/>
    </reaction>
    <physiologicalReaction direction="left-to-right" evidence="13">
        <dbReference type="Rhea" id="RHEA:52097"/>
    </physiologicalReaction>
</comment>
<evidence type="ECO:0000256" key="3">
    <source>
        <dbReference type="ARBA" id="ARBA00009300"/>
    </source>
</evidence>
<dbReference type="GO" id="GO:0016020">
    <property type="term" value="C:membrane"/>
    <property type="evidence" value="ECO:0007669"/>
    <property type="project" value="InterPro"/>
</dbReference>
<dbReference type="GeneTree" id="ENSGT00940000158284"/>
<feature type="transmembrane region" description="Helical" evidence="17">
    <location>
        <begin position="7"/>
        <end position="25"/>
    </location>
</feature>
<evidence type="ECO:0000256" key="17">
    <source>
        <dbReference type="SAM" id="Phobius"/>
    </source>
</evidence>
<evidence type="ECO:0000256" key="11">
    <source>
        <dbReference type="ARBA" id="ARBA00048701"/>
    </source>
</evidence>
<feature type="transmembrane region" description="Helical" evidence="17">
    <location>
        <begin position="187"/>
        <end position="210"/>
    </location>
</feature>
<dbReference type="Ensembl" id="ENSMLET00000035693.1">
    <property type="protein sequence ID" value="ENSMLEP00000012265.1"/>
    <property type="gene ID" value="ENSMLEG00000030305.1"/>
</dbReference>
<proteinExistence type="inferred from homology"/>
<reference evidence="18" key="1">
    <citation type="submission" date="2025-08" db="UniProtKB">
        <authorList>
            <consortium name="Ensembl"/>
        </authorList>
    </citation>
    <scope>IDENTIFICATION</scope>
</reference>
<evidence type="ECO:0000313" key="19">
    <source>
        <dbReference type="Proteomes" id="UP000233140"/>
    </source>
</evidence>
<evidence type="ECO:0000256" key="10">
    <source>
        <dbReference type="ARBA" id="ARBA00048680"/>
    </source>
</evidence>
<dbReference type="PANTHER" id="PTHR10989">
    <property type="entry name" value="ANDROGEN-INDUCED PROTEIN 1-RELATED"/>
    <property type="match status" value="1"/>
</dbReference>
<comment type="subcellular location">
    <subcellularLocation>
        <location evidence="2">Endomembrane system</location>
        <topology evidence="2">Multi-pass membrane protein</topology>
    </subcellularLocation>
</comment>
<evidence type="ECO:0000256" key="13">
    <source>
        <dbReference type="ARBA" id="ARBA00049221"/>
    </source>
</evidence>
<dbReference type="OMA" id="AFFPPWI"/>
<dbReference type="GeneID" id="105546461"/>
<comment type="catalytic activity">
    <reaction evidence="11">
        <text>12-(9Z-octadecenoyloxy)-octadecanoate + H2O = 12-hydroxyoctadecanoate + (9Z)-octadecenoate + H(+)</text>
        <dbReference type="Rhea" id="RHEA:52060"/>
        <dbReference type="ChEBI" id="CHEBI:15377"/>
        <dbReference type="ChEBI" id="CHEBI:15378"/>
        <dbReference type="ChEBI" id="CHEBI:30823"/>
        <dbReference type="ChEBI" id="CHEBI:84201"/>
        <dbReference type="ChEBI" id="CHEBI:136302"/>
    </reaction>
    <physiologicalReaction direction="left-to-right" evidence="11">
        <dbReference type="Rhea" id="RHEA:52061"/>
    </physiologicalReaction>
</comment>
<dbReference type="PANTHER" id="PTHR10989:SF17">
    <property type="entry name" value="ANDROGEN-DEPENDENT TFPI-REGULATING PROTEIN"/>
    <property type="match status" value="1"/>
</dbReference>
<dbReference type="Pfam" id="PF04750">
    <property type="entry name" value="Far-17a_AIG1"/>
    <property type="match status" value="1"/>
</dbReference>
<accession>A0A2K5Y9N0</accession>
<gene>
    <name evidence="18" type="primary">ADTRP</name>
</gene>
<sequence>MTKTSTCIYHFLVLSWYTFLNYYISQEGKDKGKPKIFANGARWKYLTLLNLLLQTVFYGVTCLDDVLKRIKGRKDIKFLTAFRDLLFTTLAFPVSTFVFLAFWILFLYNRDLIYPKVLDTVIPAWLNHAMHTFIFPITLVEVILRPHSYPSKKTGLTLLAAANITYTIRILWLYFETGTWVYPMFAKLSLVGLAAFFSLGHIFIASIYLLGEKLNHWKWGDMRQPRKKRK</sequence>
<evidence type="ECO:0000256" key="7">
    <source>
        <dbReference type="ARBA" id="ARBA00047368"/>
    </source>
</evidence>
<keyword evidence="4 17" id="KW-0812">Transmembrane</keyword>
<keyword evidence="6 17" id="KW-0472">Membrane</keyword>
<dbReference type="AlphaFoldDB" id="A0A2K5Y9N0"/>
<evidence type="ECO:0000256" key="9">
    <source>
        <dbReference type="ARBA" id="ARBA00047863"/>
    </source>
</evidence>
<evidence type="ECO:0000256" key="14">
    <source>
        <dbReference type="ARBA" id="ARBA00049296"/>
    </source>
</evidence>
<dbReference type="RefSeq" id="XP_011845051.1">
    <property type="nucleotide sequence ID" value="XM_011989661.1"/>
</dbReference>
<keyword evidence="5 17" id="KW-1133">Transmembrane helix</keyword>
<reference evidence="18" key="2">
    <citation type="submission" date="2025-09" db="UniProtKB">
        <authorList>
            <consortium name="Ensembl"/>
        </authorList>
    </citation>
    <scope>IDENTIFICATION</scope>
</reference>
<dbReference type="GO" id="GO:0012505">
    <property type="term" value="C:endomembrane system"/>
    <property type="evidence" value="ECO:0007669"/>
    <property type="project" value="UniProtKB-SubCell"/>
</dbReference>
<dbReference type="CTD" id="84830"/>
<evidence type="ECO:0000256" key="8">
    <source>
        <dbReference type="ARBA" id="ARBA00047427"/>
    </source>
</evidence>
<comment type="catalytic activity">
    <reaction evidence="7">
        <text>12-hexadecanoyloxy-octadecanoate + H2O = 12-hydroxyoctadecanoate + hexadecanoate + H(+)</text>
        <dbReference type="Rhea" id="RHEA:52056"/>
        <dbReference type="ChEBI" id="CHEBI:7896"/>
        <dbReference type="ChEBI" id="CHEBI:15377"/>
        <dbReference type="ChEBI" id="CHEBI:15378"/>
        <dbReference type="ChEBI" id="CHEBI:83677"/>
        <dbReference type="ChEBI" id="CHEBI:84201"/>
    </reaction>
    <physiologicalReaction direction="left-to-right" evidence="7">
        <dbReference type="Rhea" id="RHEA:52057"/>
    </physiologicalReaction>
</comment>
<comment type="similarity">
    <text evidence="3">Belongs to the AIG1 family.</text>
</comment>
<evidence type="ECO:0000256" key="4">
    <source>
        <dbReference type="ARBA" id="ARBA00022692"/>
    </source>
</evidence>
<evidence type="ECO:0000256" key="12">
    <source>
        <dbReference type="ARBA" id="ARBA00048800"/>
    </source>
</evidence>
<feature type="transmembrane region" description="Helical" evidence="17">
    <location>
        <begin position="125"/>
        <end position="144"/>
    </location>
</feature>
<dbReference type="Proteomes" id="UP000233140">
    <property type="component" value="Unassembled WGS sequence"/>
</dbReference>
<evidence type="ECO:0000256" key="5">
    <source>
        <dbReference type="ARBA" id="ARBA00022989"/>
    </source>
</evidence>
<organism evidence="18 19">
    <name type="scientific">Mandrillus leucophaeus</name>
    <name type="common">Drill</name>
    <name type="synonym">Papio leucophaeus</name>
    <dbReference type="NCBI Taxonomy" id="9568"/>
    <lineage>
        <taxon>Eukaryota</taxon>
        <taxon>Metazoa</taxon>
        <taxon>Chordata</taxon>
        <taxon>Craniata</taxon>
        <taxon>Vertebrata</taxon>
        <taxon>Euteleostomi</taxon>
        <taxon>Mammalia</taxon>
        <taxon>Eutheria</taxon>
        <taxon>Euarchontoglires</taxon>
        <taxon>Primates</taxon>
        <taxon>Haplorrhini</taxon>
        <taxon>Catarrhini</taxon>
        <taxon>Cercopithecidae</taxon>
        <taxon>Cercopithecinae</taxon>
        <taxon>Mandrillus</taxon>
    </lineage>
</organism>
<feature type="transmembrane region" description="Helical" evidence="17">
    <location>
        <begin position="45"/>
        <end position="64"/>
    </location>
</feature>
<feature type="transmembrane region" description="Helical" evidence="17">
    <location>
        <begin position="156"/>
        <end position="175"/>
    </location>
</feature>